<evidence type="ECO:0000313" key="5">
    <source>
        <dbReference type="EMBL" id="MBG9374895.1"/>
    </source>
</evidence>
<dbReference type="Gene3D" id="3.30.2350.10">
    <property type="entry name" value="Pseudouridine synthase"/>
    <property type="match status" value="1"/>
</dbReference>
<name>A0A931DZX9_9BACT</name>
<dbReference type="GO" id="GO:0000455">
    <property type="term" value="P:enzyme-directed rRNA pseudouridine synthesis"/>
    <property type="evidence" value="ECO:0007669"/>
    <property type="project" value="TreeGrafter"/>
</dbReference>
<feature type="active site" evidence="2">
    <location>
        <position position="56"/>
    </location>
</feature>
<dbReference type="GO" id="GO:0140098">
    <property type="term" value="F:catalytic activity, acting on RNA"/>
    <property type="evidence" value="ECO:0007669"/>
    <property type="project" value="UniProtKB-ARBA"/>
</dbReference>
<organism evidence="5 6">
    <name type="scientific">Panacibacter microcysteis</name>
    <dbReference type="NCBI Taxonomy" id="2793269"/>
    <lineage>
        <taxon>Bacteria</taxon>
        <taxon>Pseudomonadati</taxon>
        <taxon>Bacteroidota</taxon>
        <taxon>Chitinophagia</taxon>
        <taxon>Chitinophagales</taxon>
        <taxon>Chitinophagaceae</taxon>
        <taxon>Panacibacter</taxon>
    </lineage>
</organism>
<comment type="similarity">
    <text evidence="1 3">Belongs to the pseudouridine synthase RluA family.</text>
</comment>
<dbReference type="EC" id="5.4.99.-" evidence="3"/>
<sequence length="239" mass="27428">MSKHNKPQVIFENHQFVVINKPSGLLSVPDRMQSEPSLKDILLQQYGSIYTVHRLDRDTSGVIVFAKDDVTHKELSQLFESRDVAKYYLGLVHGNPAHETGIIDAPMMEHPAKNGKMVTHQKGKPSLTEYEVQEHFKLYAWVKFRIHTGRTHQIRVHMQHIGNSIVCDELYGSPEPILLSSLKKKFNLSKSEDIERPLLSRLALHSASLQFIHKDTNYNFEAELPKDLKATLQQLRKLS</sequence>
<gene>
    <name evidence="5" type="ORF">I5907_01505</name>
</gene>
<dbReference type="CDD" id="cd02869">
    <property type="entry name" value="PseudoU_synth_RluA_like"/>
    <property type="match status" value="1"/>
</dbReference>
<evidence type="ECO:0000259" key="4">
    <source>
        <dbReference type="Pfam" id="PF00849"/>
    </source>
</evidence>
<dbReference type="PANTHER" id="PTHR21600:SF89">
    <property type="entry name" value="RIBOSOMAL LARGE SUBUNIT PSEUDOURIDINE SYNTHASE A"/>
    <property type="match status" value="1"/>
</dbReference>
<protein>
    <recommendedName>
        <fullName evidence="3">Pseudouridine synthase</fullName>
        <ecNumber evidence="3">5.4.99.-</ecNumber>
    </recommendedName>
</protein>
<dbReference type="GO" id="GO:0009982">
    <property type="term" value="F:pseudouridine synthase activity"/>
    <property type="evidence" value="ECO:0007669"/>
    <property type="project" value="InterPro"/>
</dbReference>
<dbReference type="AlphaFoldDB" id="A0A931DZX9"/>
<dbReference type="NCBIfam" id="TIGR00005">
    <property type="entry name" value="rluA_subfam"/>
    <property type="match status" value="1"/>
</dbReference>
<proteinExistence type="inferred from homology"/>
<reference evidence="5" key="1">
    <citation type="submission" date="2020-11" db="EMBL/GenBank/DDBJ databases">
        <title>Bacterial whole genome sequence for Panacibacter sp. DH6.</title>
        <authorList>
            <person name="Le V."/>
            <person name="Ko S."/>
            <person name="Ahn C.-Y."/>
            <person name="Oh H.-M."/>
        </authorList>
    </citation>
    <scope>NUCLEOTIDE SEQUENCE</scope>
    <source>
        <strain evidence="5">DH6</strain>
    </source>
</reference>
<evidence type="ECO:0000313" key="6">
    <source>
        <dbReference type="Proteomes" id="UP000628448"/>
    </source>
</evidence>
<dbReference type="Pfam" id="PF00849">
    <property type="entry name" value="PseudoU_synth_2"/>
    <property type="match status" value="1"/>
</dbReference>
<dbReference type="PROSITE" id="PS01129">
    <property type="entry name" value="PSI_RLU"/>
    <property type="match status" value="1"/>
</dbReference>
<comment type="catalytic activity">
    <reaction evidence="3">
        <text>a uridine in RNA = a pseudouridine in RNA</text>
        <dbReference type="Rhea" id="RHEA:48348"/>
        <dbReference type="Rhea" id="RHEA-COMP:12068"/>
        <dbReference type="Rhea" id="RHEA-COMP:12069"/>
        <dbReference type="ChEBI" id="CHEBI:65314"/>
        <dbReference type="ChEBI" id="CHEBI:65315"/>
    </reaction>
</comment>
<dbReference type="PANTHER" id="PTHR21600">
    <property type="entry name" value="MITOCHONDRIAL RNA PSEUDOURIDINE SYNTHASE"/>
    <property type="match status" value="1"/>
</dbReference>
<dbReference type="InterPro" id="IPR006145">
    <property type="entry name" value="PsdUridine_synth_RsuA/RluA"/>
</dbReference>
<dbReference type="Proteomes" id="UP000628448">
    <property type="component" value="Unassembled WGS sequence"/>
</dbReference>
<accession>A0A931DZX9</accession>
<evidence type="ECO:0000256" key="3">
    <source>
        <dbReference type="RuleBase" id="RU362028"/>
    </source>
</evidence>
<feature type="domain" description="Pseudouridine synthase RsuA/RluA-like" evidence="4">
    <location>
        <begin position="15"/>
        <end position="160"/>
    </location>
</feature>
<comment type="caution">
    <text evidence="5">The sequence shown here is derived from an EMBL/GenBank/DDBJ whole genome shotgun (WGS) entry which is preliminary data.</text>
</comment>
<dbReference type="SUPFAM" id="SSF55120">
    <property type="entry name" value="Pseudouridine synthase"/>
    <property type="match status" value="1"/>
</dbReference>
<comment type="function">
    <text evidence="3">Responsible for synthesis of pseudouridine from uracil.</text>
</comment>
<dbReference type="RefSeq" id="WP_196988981.1">
    <property type="nucleotide sequence ID" value="NZ_JADWYR010000001.1"/>
</dbReference>
<dbReference type="InterPro" id="IPR006225">
    <property type="entry name" value="PsdUridine_synth_RluC/D"/>
</dbReference>
<keyword evidence="3" id="KW-0413">Isomerase</keyword>
<keyword evidence="6" id="KW-1185">Reference proteome</keyword>
<dbReference type="InterPro" id="IPR050188">
    <property type="entry name" value="RluA_PseudoU_synthase"/>
</dbReference>
<dbReference type="InterPro" id="IPR020103">
    <property type="entry name" value="PsdUridine_synth_cat_dom_sf"/>
</dbReference>
<evidence type="ECO:0000256" key="1">
    <source>
        <dbReference type="ARBA" id="ARBA00010876"/>
    </source>
</evidence>
<dbReference type="GO" id="GO:0003723">
    <property type="term" value="F:RNA binding"/>
    <property type="evidence" value="ECO:0007669"/>
    <property type="project" value="InterPro"/>
</dbReference>
<dbReference type="EMBL" id="JADWYR010000001">
    <property type="protein sequence ID" value="MBG9374895.1"/>
    <property type="molecule type" value="Genomic_DNA"/>
</dbReference>
<evidence type="ECO:0000256" key="2">
    <source>
        <dbReference type="PIRSR" id="PIRSR606225-1"/>
    </source>
</evidence>
<dbReference type="InterPro" id="IPR006224">
    <property type="entry name" value="PsdUridine_synth_RluA-like_CS"/>
</dbReference>